<dbReference type="eggNOG" id="COG0847">
    <property type="taxonomic scope" value="Bacteria"/>
</dbReference>
<feature type="compositionally biased region" description="Basic residues" evidence="1">
    <location>
        <begin position="157"/>
        <end position="168"/>
    </location>
</feature>
<gene>
    <name evidence="2" type="ORF">BCUN_1579</name>
</gene>
<reference evidence="2 3" key="1">
    <citation type="submission" date="2014-03" db="EMBL/GenBank/DDBJ databases">
        <title>Genomics of Bifidobacteria.</title>
        <authorList>
            <person name="Ventura M."/>
            <person name="Milani C."/>
            <person name="Lugli G.A."/>
        </authorList>
    </citation>
    <scope>NUCLEOTIDE SEQUENCE [LARGE SCALE GENOMIC DNA]</scope>
    <source>
        <strain evidence="2 3">LMG 10738</strain>
    </source>
</reference>
<dbReference type="SUPFAM" id="SSF53098">
    <property type="entry name" value="Ribonuclease H-like"/>
    <property type="match status" value="1"/>
</dbReference>
<feature type="region of interest" description="Disordered" evidence="1">
    <location>
        <begin position="155"/>
        <end position="175"/>
    </location>
</feature>
<evidence type="ECO:0000256" key="1">
    <source>
        <dbReference type="SAM" id="MobiDB-lite"/>
    </source>
</evidence>
<sequence>MKDAMDMVARTDAGREEYLRLTAHASQDADAWQAAADGTPQRGDALTQVGDMLTAAAMRPLRRSVEGAAINGGSADAAELYRDSYAAWQEVHDTAKAMERLWYAPHSPAPARADAMRLLTWQLRDAHDELDWLARTIGADAAARIRADVLGPTAPKRTYHRRKPKATPRFRGNELDDPTPVYREIALLQDRAVEEVRQDVEDAEAQGMRPSEAMVRAYGAAAPRGVLVGIDLETTGLSPYSDYIVDAGWERYDLADGRAFDAQRHTYGISAERAALGLRRQTVELNGIDVPQLEGFMPFQEDVAAQRRMMDVLDGATMVAHHARFERHFLTNNCAGFAEAVREGRTRILDSRMVAVHADDYRSRGFTLEDYARRHGAIDAAQGVRLPAADGGVLALDQGEDERHLGLEDTHIMMEALHRHLTQLHDRFAKGEPVMADDESTSDDEIMLFQAAANRFFSRE</sequence>
<proteinExistence type="predicted"/>
<dbReference type="RefSeq" id="WP_051921011.1">
    <property type="nucleotide sequence ID" value="NZ_JGYV01000024.1"/>
</dbReference>
<comment type="caution">
    <text evidence="2">The sequence shown here is derived from an EMBL/GenBank/DDBJ whole genome shotgun (WGS) entry which is preliminary data.</text>
</comment>
<evidence type="ECO:0000313" key="2">
    <source>
        <dbReference type="EMBL" id="KFI59812.1"/>
    </source>
</evidence>
<protein>
    <submittedName>
        <fullName evidence="2">DnaQ DNA polymerase III alpha subunit</fullName>
    </submittedName>
</protein>
<keyword evidence="3" id="KW-1185">Reference proteome</keyword>
<dbReference type="STRING" id="1688.BCUN_1579"/>
<dbReference type="Gene3D" id="3.30.420.10">
    <property type="entry name" value="Ribonuclease H-like superfamily/Ribonuclease H"/>
    <property type="match status" value="1"/>
</dbReference>
<name>A0A087AM12_9BIFI</name>
<dbReference type="AlphaFoldDB" id="A0A087AM12"/>
<dbReference type="InterPro" id="IPR036397">
    <property type="entry name" value="RNaseH_sf"/>
</dbReference>
<accession>A0A087AM12</accession>
<dbReference type="Proteomes" id="UP000029067">
    <property type="component" value="Unassembled WGS sequence"/>
</dbReference>
<dbReference type="InterPro" id="IPR012337">
    <property type="entry name" value="RNaseH-like_sf"/>
</dbReference>
<dbReference type="EMBL" id="JGYV01000024">
    <property type="protein sequence ID" value="KFI59812.1"/>
    <property type="molecule type" value="Genomic_DNA"/>
</dbReference>
<dbReference type="GO" id="GO:0003676">
    <property type="term" value="F:nucleic acid binding"/>
    <property type="evidence" value="ECO:0007669"/>
    <property type="project" value="InterPro"/>
</dbReference>
<organism evidence="2 3">
    <name type="scientific">Bifidobacterium cuniculi</name>
    <dbReference type="NCBI Taxonomy" id="1688"/>
    <lineage>
        <taxon>Bacteria</taxon>
        <taxon>Bacillati</taxon>
        <taxon>Actinomycetota</taxon>
        <taxon>Actinomycetes</taxon>
        <taxon>Bifidobacteriales</taxon>
        <taxon>Bifidobacteriaceae</taxon>
        <taxon>Bifidobacterium</taxon>
    </lineage>
</organism>
<evidence type="ECO:0000313" key="3">
    <source>
        <dbReference type="Proteomes" id="UP000029067"/>
    </source>
</evidence>